<keyword evidence="2" id="KW-1185">Reference proteome</keyword>
<proteinExistence type="predicted"/>
<dbReference type="HOGENOM" id="CLU_1037845_0_0_0"/>
<reference key="1">
    <citation type="journal article" date="2011" name="Mol. Biol. Evol.">
        <title>Unity in variety -- the pan-genome of the Chlamydiae.</title>
        <authorList>
            <person name="Collingro A."/>
            <person name="Tischler P."/>
            <person name="Weinmaier T."/>
            <person name="Penz T."/>
            <person name="Heinz E."/>
            <person name="Brunham R.C."/>
            <person name="Read T.D."/>
            <person name="Bavoil P.M."/>
            <person name="Sachse K."/>
            <person name="Kahane S."/>
            <person name="Friedman M.G."/>
            <person name="Rattei T."/>
            <person name="Myers G.S.A."/>
            <person name="Horn M."/>
        </authorList>
    </citation>
    <scope>NUCLEOTIDE SEQUENCE</scope>
    <source>
        <strain>UV7</strain>
    </source>
</reference>
<dbReference type="RefSeq" id="WP_013924242.1">
    <property type="nucleotide sequence ID" value="NC_015702.1"/>
</dbReference>
<dbReference type="EMBL" id="FR872580">
    <property type="protein sequence ID" value="CCB85227.1"/>
    <property type="molecule type" value="Genomic_DNA"/>
</dbReference>
<dbReference type="KEGG" id="puv:PUV_02770"/>
<gene>
    <name evidence="1" type="ordered locus">PUV_02770</name>
</gene>
<evidence type="ECO:0000313" key="2">
    <source>
        <dbReference type="Proteomes" id="UP000000495"/>
    </source>
</evidence>
<dbReference type="Gene3D" id="3.90.1140.10">
    <property type="entry name" value="Cyclic phosphodiesterase"/>
    <property type="match status" value="1"/>
</dbReference>
<sequence length="265" mass="30527">MAEQTQRLFFGFEIEAPWPQDLPKGRVLTESCRHMTLAFLGNVEGQKVHSLLPSFPKPSFQFGLLGYVDHLTFLPKKHPRVVAWHVECSQLVEAYQKDLIHWLQTHAFTFKERETFLPHITIARAPFSFQDWRKSFEPFPVVLKAIHLYESLGNLNYVSRWSYSLIPPFEEFEHTADVAFCIRGTTFADLCIHAQAALSFLFPPIRTFFPPMNGISSVEEIIQHLNAGITRADGRLGCPFKAVSLHGDIRESKNHFLEWEMIVDV</sequence>
<dbReference type="InterPro" id="IPR009097">
    <property type="entry name" value="Cyclic_Pdiesterase"/>
</dbReference>
<name>F8KVT9_PARAV</name>
<dbReference type="STRING" id="765952.PUV_02770"/>
<protein>
    <submittedName>
        <fullName evidence="1">UPF0097 protein TM_1860</fullName>
    </submittedName>
</protein>
<dbReference type="AlphaFoldDB" id="F8KVT9"/>
<organism evidence="1 2">
    <name type="scientific">Parachlamydia acanthamoebae (strain UV7)</name>
    <dbReference type="NCBI Taxonomy" id="765952"/>
    <lineage>
        <taxon>Bacteria</taxon>
        <taxon>Pseudomonadati</taxon>
        <taxon>Chlamydiota</taxon>
        <taxon>Chlamydiia</taxon>
        <taxon>Parachlamydiales</taxon>
        <taxon>Parachlamydiaceae</taxon>
        <taxon>Parachlamydia</taxon>
    </lineage>
</organism>
<dbReference type="eggNOG" id="COG1514">
    <property type="taxonomic scope" value="Bacteria"/>
</dbReference>
<accession>F8KVT9</accession>
<dbReference type="OrthoDB" id="20729at2"/>
<reference evidence="1 2" key="2">
    <citation type="journal article" date="2011" name="Mol. Biol. Evol.">
        <title>Unity in variety--the pan-genome of the Chlamydiae.</title>
        <authorList>
            <person name="Collingro A."/>
            <person name="Tischler P."/>
            <person name="Weinmaier T."/>
            <person name="Penz T."/>
            <person name="Heinz E."/>
            <person name="Brunham R.C."/>
            <person name="Read T.D."/>
            <person name="Bavoil P.M."/>
            <person name="Sachse K."/>
            <person name="Kahane S."/>
            <person name="Friedman M.G."/>
            <person name="Rattei T."/>
            <person name="Myers G.S."/>
            <person name="Horn M."/>
        </authorList>
    </citation>
    <scope>NUCLEOTIDE SEQUENCE [LARGE SCALE GENOMIC DNA]</scope>
    <source>
        <strain evidence="2">UV7</strain>
    </source>
</reference>
<dbReference type="SUPFAM" id="SSF55144">
    <property type="entry name" value="LigT-like"/>
    <property type="match status" value="1"/>
</dbReference>
<evidence type="ECO:0000313" key="1">
    <source>
        <dbReference type="EMBL" id="CCB85227.1"/>
    </source>
</evidence>
<dbReference type="Proteomes" id="UP000000495">
    <property type="component" value="Chromosome"/>
</dbReference>